<proteinExistence type="predicted"/>
<evidence type="ECO:0000313" key="2">
    <source>
        <dbReference type="Proteomes" id="UP001157502"/>
    </source>
</evidence>
<keyword evidence="2" id="KW-1185">Reference proteome</keyword>
<comment type="caution">
    <text evidence="1">The sequence shown here is derived from an EMBL/GenBank/DDBJ whole genome shotgun (WGS) entry which is preliminary data.</text>
</comment>
<protein>
    <submittedName>
        <fullName evidence="1">Uncharacterized protein</fullName>
    </submittedName>
</protein>
<organism evidence="1 2">
    <name type="scientific">Dallia pectoralis</name>
    <name type="common">Alaska blackfish</name>
    <dbReference type="NCBI Taxonomy" id="75939"/>
    <lineage>
        <taxon>Eukaryota</taxon>
        <taxon>Metazoa</taxon>
        <taxon>Chordata</taxon>
        <taxon>Craniata</taxon>
        <taxon>Vertebrata</taxon>
        <taxon>Euteleostomi</taxon>
        <taxon>Actinopterygii</taxon>
        <taxon>Neopterygii</taxon>
        <taxon>Teleostei</taxon>
        <taxon>Protacanthopterygii</taxon>
        <taxon>Esociformes</taxon>
        <taxon>Umbridae</taxon>
        <taxon>Dallia</taxon>
    </lineage>
</organism>
<dbReference type="EMBL" id="CM055748">
    <property type="protein sequence ID" value="KAJ7995832.1"/>
    <property type="molecule type" value="Genomic_DNA"/>
</dbReference>
<name>A0ACC2FWV0_DALPE</name>
<accession>A0ACC2FWV0</accession>
<evidence type="ECO:0000313" key="1">
    <source>
        <dbReference type="EMBL" id="KAJ7995832.1"/>
    </source>
</evidence>
<reference evidence="1" key="1">
    <citation type="submission" date="2021-05" db="EMBL/GenBank/DDBJ databases">
        <authorList>
            <person name="Pan Q."/>
            <person name="Jouanno E."/>
            <person name="Zahm M."/>
            <person name="Klopp C."/>
            <person name="Cabau C."/>
            <person name="Louis A."/>
            <person name="Berthelot C."/>
            <person name="Parey E."/>
            <person name="Roest Crollius H."/>
            <person name="Montfort J."/>
            <person name="Robinson-Rechavi M."/>
            <person name="Bouchez O."/>
            <person name="Lampietro C."/>
            <person name="Lopez Roques C."/>
            <person name="Donnadieu C."/>
            <person name="Postlethwait J."/>
            <person name="Bobe J."/>
            <person name="Dillon D."/>
            <person name="Chandos A."/>
            <person name="von Hippel F."/>
            <person name="Guiguen Y."/>
        </authorList>
    </citation>
    <scope>NUCLEOTIDE SEQUENCE</scope>
    <source>
        <strain evidence="1">YG-Jan2019</strain>
    </source>
</reference>
<sequence length="106" mass="11236">MPALDKYAEATWKEPLMATAPARTYMPFTRVRTEAITAATPNLERGMAALFLPTEKYGEAGCLGEAQSEAADAGGYHGSDNTEGRVLQGTAKESAQEIGVVGTQIK</sequence>
<dbReference type="Proteomes" id="UP001157502">
    <property type="component" value="Chromosome 21"/>
</dbReference>
<gene>
    <name evidence="1" type="ORF">DPEC_G00248670</name>
</gene>